<dbReference type="InterPro" id="IPR006047">
    <property type="entry name" value="GH13_cat_dom"/>
</dbReference>
<dbReference type="RefSeq" id="WP_151971219.1">
    <property type="nucleotide sequence ID" value="NZ_AP019860.1"/>
</dbReference>
<evidence type="ECO:0000313" key="2">
    <source>
        <dbReference type="EMBL" id="BBM87192.1"/>
    </source>
</evidence>
<dbReference type="GO" id="GO:0005975">
    <property type="term" value="P:carbohydrate metabolic process"/>
    <property type="evidence" value="ECO:0007669"/>
    <property type="project" value="InterPro"/>
</dbReference>
<keyword evidence="3" id="KW-1185">Reference proteome</keyword>
<dbReference type="EMBL" id="AP019860">
    <property type="protein sequence ID" value="BBM87192.1"/>
    <property type="molecule type" value="Genomic_DNA"/>
</dbReference>
<reference evidence="2 3" key="1">
    <citation type="submission" date="2019-08" db="EMBL/GenBank/DDBJ databases">
        <title>Complete genome sequence of Candidatus Uab amorphum.</title>
        <authorList>
            <person name="Shiratori T."/>
            <person name="Suzuki S."/>
            <person name="Kakizawa Y."/>
            <person name="Ishida K."/>
        </authorList>
    </citation>
    <scope>NUCLEOTIDE SEQUENCE [LARGE SCALE GENOMIC DNA]</scope>
    <source>
        <strain evidence="2 3">SRT547</strain>
    </source>
</reference>
<organism evidence="2 3">
    <name type="scientific">Uabimicrobium amorphum</name>
    <dbReference type="NCBI Taxonomy" id="2596890"/>
    <lineage>
        <taxon>Bacteria</taxon>
        <taxon>Pseudomonadati</taxon>
        <taxon>Planctomycetota</taxon>
        <taxon>Candidatus Uabimicrobiia</taxon>
        <taxon>Candidatus Uabimicrobiales</taxon>
        <taxon>Candidatus Uabimicrobiaceae</taxon>
        <taxon>Candidatus Uabimicrobium</taxon>
    </lineage>
</organism>
<dbReference type="InterPro" id="IPR045857">
    <property type="entry name" value="O16G_dom_2"/>
</dbReference>
<dbReference type="SMART" id="SM00642">
    <property type="entry name" value="Aamy"/>
    <property type="match status" value="1"/>
</dbReference>
<dbReference type="SUPFAM" id="SSF51445">
    <property type="entry name" value="(Trans)glycosidases"/>
    <property type="match status" value="1"/>
</dbReference>
<dbReference type="PANTHER" id="PTHR10357">
    <property type="entry name" value="ALPHA-AMYLASE FAMILY MEMBER"/>
    <property type="match status" value="1"/>
</dbReference>
<evidence type="ECO:0000313" key="3">
    <source>
        <dbReference type="Proteomes" id="UP000326354"/>
    </source>
</evidence>
<accession>A0A5S9F7E9</accession>
<proteinExistence type="predicted"/>
<dbReference type="OrthoDB" id="9805159at2"/>
<dbReference type="AlphaFoldDB" id="A0A5S9F7E9"/>
<dbReference type="Pfam" id="PF00128">
    <property type="entry name" value="Alpha-amylase"/>
    <property type="match status" value="1"/>
</dbReference>
<gene>
    <name evidence="2" type="ORF">UABAM_05595</name>
</gene>
<protein>
    <submittedName>
        <fullName evidence="2">Trehalose synthase</fullName>
    </submittedName>
</protein>
<dbReference type="PANTHER" id="PTHR10357:SF219">
    <property type="entry name" value="MALTOSE ALPHA-D-GLUCOSYLTRANSFERASE"/>
    <property type="match status" value="1"/>
</dbReference>
<dbReference type="InterPro" id="IPR017853">
    <property type="entry name" value="GH"/>
</dbReference>
<sequence>MEKIQTLWRELYKNSEEQVLDELQSYLRDQKKSNFAKYDDEQWYQKAVVYSLYVQFFDRTIEGLKKRLPYLQDLGVNCLWLLPVLESPMCDAGYDVSDYMSIRSDLVENKTQSKQERLDVFRDFITAAHEHGIRIVIDVVLNHSSSEHRFFQQAIQDRNSEYHDYYVWSDTGKEYPQTRIIFEGLCTSNWEYSSNVNRYYLHRFYPQQPDWNYRNPKVLLHILRIFVFWKQFGIDGFRLDATPFLWKEEGTNCESLPQCHTILKIIRAVLDYLEPGTLLLAEACQPTSQTVAYFAEGDECHAAYHFPLMPKIFLSLAKQNPRYISDIWQQTQQIPSACQWFVFLRCHDELTLEMSSSQERSLLYEHYCKNPQWNFRNKNGISARLSDLLDKDPRQIKLAFTILATLPGTPVIYYGDEIAMQNDNVFYEEMIEHTGYADTRNLCRNRMDWQQAQNALENAQTLEHQVHTYLRNLLQIRQQCDCFFQHNVQFVDLSDASEKLLVYDRAGTKSCRVVHNLGEEPVAFCCDDMITGSKIEVLQAYQSVIVEL</sequence>
<dbReference type="Gene3D" id="3.20.20.80">
    <property type="entry name" value="Glycosidases"/>
    <property type="match status" value="3"/>
</dbReference>
<dbReference type="KEGG" id="uam:UABAM_05595"/>
<dbReference type="Gene3D" id="3.90.400.10">
    <property type="entry name" value="Oligo-1,6-glucosidase, Domain 2"/>
    <property type="match status" value="1"/>
</dbReference>
<dbReference type="Proteomes" id="UP000326354">
    <property type="component" value="Chromosome"/>
</dbReference>
<name>A0A5S9F7E9_UABAM</name>
<evidence type="ECO:0000259" key="1">
    <source>
        <dbReference type="SMART" id="SM00642"/>
    </source>
</evidence>
<feature type="domain" description="Glycosyl hydrolase family 13 catalytic" evidence="1">
    <location>
        <begin position="51"/>
        <end position="477"/>
    </location>
</feature>